<evidence type="ECO:0000256" key="6">
    <source>
        <dbReference type="ARBA" id="ARBA00022989"/>
    </source>
</evidence>
<organism evidence="10 11">
    <name type="scientific">Aminipila luticellarii</name>
    <dbReference type="NCBI Taxonomy" id="2507160"/>
    <lineage>
        <taxon>Bacteria</taxon>
        <taxon>Bacillati</taxon>
        <taxon>Bacillota</taxon>
        <taxon>Clostridia</taxon>
        <taxon>Peptostreptococcales</taxon>
        <taxon>Anaerovoracaceae</taxon>
        <taxon>Aminipila</taxon>
    </lineage>
</organism>
<keyword evidence="11" id="KW-1185">Reference proteome</keyword>
<evidence type="ECO:0000256" key="7">
    <source>
        <dbReference type="ARBA" id="ARBA00023136"/>
    </source>
</evidence>
<evidence type="ECO:0000313" key="11">
    <source>
        <dbReference type="Proteomes" id="UP000287601"/>
    </source>
</evidence>
<dbReference type="PANTHER" id="PTHR30294:SF38">
    <property type="entry name" value="TRANSPORT PERMEASE PROTEIN"/>
    <property type="match status" value="1"/>
</dbReference>
<evidence type="ECO:0000259" key="9">
    <source>
        <dbReference type="PROSITE" id="PS51012"/>
    </source>
</evidence>
<gene>
    <name evidence="10" type="ORF">EQM06_09875</name>
</gene>
<name>A0A410PX37_9FIRM</name>
<protein>
    <submittedName>
        <fullName evidence="10">ABC transporter permease</fullName>
    </submittedName>
</protein>
<dbReference type="RefSeq" id="WP_128746279.1">
    <property type="nucleotide sequence ID" value="NZ_CP035281.1"/>
</dbReference>
<evidence type="ECO:0000256" key="3">
    <source>
        <dbReference type="ARBA" id="ARBA00022448"/>
    </source>
</evidence>
<dbReference type="InterPro" id="IPR047817">
    <property type="entry name" value="ABC2_TM_bact-type"/>
</dbReference>
<feature type="transmembrane region" description="Helical" evidence="8">
    <location>
        <begin position="257"/>
        <end position="275"/>
    </location>
</feature>
<comment type="similarity">
    <text evidence="2">Belongs to the ABC-2 integral membrane protein family.</text>
</comment>
<evidence type="ECO:0000256" key="2">
    <source>
        <dbReference type="ARBA" id="ARBA00007783"/>
    </source>
</evidence>
<keyword evidence="6 8" id="KW-1133">Transmembrane helix</keyword>
<proteinExistence type="inferred from homology"/>
<evidence type="ECO:0000256" key="8">
    <source>
        <dbReference type="SAM" id="Phobius"/>
    </source>
</evidence>
<dbReference type="InterPro" id="IPR051449">
    <property type="entry name" value="ABC-2_transporter_component"/>
</dbReference>
<feature type="transmembrane region" description="Helical" evidence="8">
    <location>
        <begin position="188"/>
        <end position="215"/>
    </location>
</feature>
<feature type="transmembrane region" description="Helical" evidence="8">
    <location>
        <begin position="221"/>
        <end position="245"/>
    </location>
</feature>
<dbReference type="EMBL" id="CP035281">
    <property type="protein sequence ID" value="QAT43499.1"/>
    <property type="molecule type" value="Genomic_DNA"/>
</dbReference>
<accession>A0A410PX37</accession>
<dbReference type="Proteomes" id="UP000287601">
    <property type="component" value="Chromosome"/>
</dbReference>
<dbReference type="AlphaFoldDB" id="A0A410PX37"/>
<evidence type="ECO:0000256" key="1">
    <source>
        <dbReference type="ARBA" id="ARBA00004651"/>
    </source>
</evidence>
<comment type="subcellular location">
    <subcellularLocation>
        <location evidence="1">Cell membrane</location>
        <topology evidence="1">Multi-pass membrane protein</topology>
    </subcellularLocation>
</comment>
<dbReference type="PANTHER" id="PTHR30294">
    <property type="entry name" value="MEMBRANE COMPONENT OF ABC TRANSPORTER YHHJ-RELATED"/>
    <property type="match status" value="1"/>
</dbReference>
<sequence length="335" mass="36924">MKVRAVAKRILMQLRNDKRTLALTLLAPLLLLTLLYFVFETAEDTLPIGIINVPQKFIEELYQNNAVPIRCQSPSDIEKGEVTAVVTMESGRVHVWIDGSNSSKAGNAMKAIEAAGKGMNQRRSDLIPDVTYVYGAEDMSLFDSFASILMGLLVFFFVFLISGISFLKERTTGTLEKVLSTPIKRWEVVAGYVLGFGTVNVVQSAVICFYLVYVLRVLMVGSIWLVLLITLVTAISALTLGILISTAANSEFQMIQFIPLIIVPQAVFTGLFTLPPELEAVGRAMPLYYTADALKAVMLKNAGFMDILPDLGILTALSIVFAIINTNLLKRYRNI</sequence>
<keyword evidence="5 8" id="KW-0812">Transmembrane</keyword>
<reference evidence="10 11" key="1">
    <citation type="submission" date="2019-01" db="EMBL/GenBank/DDBJ databases">
        <title>Draft genomes of a novel of Aminipila strains.</title>
        <authorList>
            <person name="Ma S."/>
        </authorList>
    </citation>
    <scope>NUCLEOTIDE SEQUENCE [LARGE SCALE GENOMIC DNA]</scope>
    <source>
        <strain evidence="11">JN-39</strain>
    </source>
</reference>
<dbReference type="InterPro" id="IPR013525">
    <property type="entry name" value="ABC2_TM"/>
</dbReference>
<dbReference type="OrthoDB" id="9776218at2"/>
<feature type="transmembrane region" description="Helical" evidence="8">
    <location>
        <begin position="145"/>
        <end position="167"/>
    </location>
</feature>
<dbReference type="Pfam" id="PF12698">
    <property type="entry name" value="ABC2_membrane_3"/>
    <property type="match status" value="1"/>
</dbReference>
<evidence type="ECO:0000256" key="5">
    <source>
        <dbReference type="ARBA" id="ARBA00022692"/>
    </source>
</evidence>
<keyword evidence="3" id="KW-0813">Transport</keyword>
<dbReference type="KEGG" id="amij:EQM06_09875"/>
<dbReference type="GO" id="GO:0140359">
    <property type="term" value="F:ABC-type transporter activity"/>
    <property type="evidence" value="ECO:0007669"/>
    <property type="project" value="InterPro"/>
</dbReference>
<feature type="transmembrane region" description="Helical" evidence="8">
    <location>
        <begin position="307"/>
        <end position="329"/>
    </location>
</feature>
<dbReference type="PROSITE" id="PS51012">
    <property type="entry name" value="ABC_TM2"/>
    <property type="match status" value="1"/>
</dbReference>
<evidence type="ECO:0000313" key="10">
    <source>
        <dbReference type="EMBL" id="QAT43499.1"/>
    </source>
</evidence>
<dbReference type="GO" id="GO:0005886">
    <property type="term" value="C:plasma membrane"/>
    <property type="evidence" value="ECO:0007669"/>
    <property type="project" value="UniProtKB-SubCell"/>
</dbReference>
<keyword evidence="4" id="KW-1003">Cell membrane</keyword>
<feature type="domain" description="ABC transmembrane type-2" evidence="9">
    <location>
        <begin position="112"/>
        <end position="332"/>
    </location>
</feature>
<feature type="transmembrane region" description="Helical" evidence="8">
    <location>
        <begin position="21"/>
        <end position="39"/>
    </location>
</feature>
<evidence type="ECO:0000256" key="4">
    <source>
        <dbReference type="ARBA" id="ARBA00022475"/>
    </source>
</evidence>
<keyword evidence="7 8" id="KW-0472">Membrane</keyword>